<dbReference type="Gene3D" id="3.40.50.300">
    <property type="entry name" value="P-loop containing nucleotide triphosphate hydrolases"/>
    <property type="match status" value="1"/>
</dbReference>
<dbReference type="KEGG" id="plyc:GXP70_20910"/>
<dbReference type="SMART" id="SM00382">
    <property type="entry name" value="AAA"/>
    <property type="match status" value="1"/>
</dbReference>
<evidence type="ECO:0000313" key="3">
    <source>
        <dbReference type="Proteomes" id="UP000476064"/>
    </source>
</evidence>
<dbReference type="RefSeq" id="WP_162358632.1">
    <property type="nucleotide sequence ID" value="NZ_CP048209.1"/>
</dbReference>
<dbReference type="InterPro" id="IPR027417">
    <property type="entry name" value="P-loop_NTPase"/>
</dbReference>
<dbReference type="Proteomes" id="UP000476064">
    <property type="component" value="Chromosome"/>
</dbReference>
<dbReference type="Pfam" id="PF00485">
    <property type="entry name" value="PRK"/>
    <property type="match status" value="1"/>
</dbReference>
<sequence>MDHASKIICICGPSGAGKSSLMASVVEALDDAVSVYFDAYQSTLVSPDPVDVYRRLEQEIITDPMDIVRKEIRNDRFDEDLLRLCHGHEIIDPWNRRLKPASIIIVEEPFGRLREGMQELIHTVVYIDLPLEIALCRRIMRNLTYDYISEPVDARLNHVLDYVKSFHDGEGMAIRLLQENLKATSDLIYDGLRPKEQLAAELVAHISSL</sequence>
<evidence type="ECO:0000259" key="1">
    <source>
        <dbReference type="SMART" id="SM00382"/>
    </source>
</evidence>
<dbReference type="InterPro" id="IPR006083">
    <property type="entry name" value="PRK/URK"/>
</dbReference>
<dbReference type="EMBL" id="CP048209">
    <property type="protein sequence ID" value="QHT62198.1"/>
    <property type="molecule type" value="Genomic_DNA"/>
</dbReference>
<keyword evidence="3" id="KW-1185">Reference proteome</keyword>
<dbReference type="GO" id="GO:0005524">
    <property type="term" value="F:ATP binding"/>
    <property type="evidence" value="ECO:0007669"/>
    <property type="project" value="InterPro"/>
</dbReference>
<proteinExistence type="predicted"/>
<name>A0A6C0FYK9_9BACL</name>
<dbReference type="SUPFAM" id="SSF52540">
    <property type="entry name" value="P-loop containing nucleoside triphosphate hydrolases"/>
    <property type="match status" value="1"/>
</dbReference>
<feature type="domain" description="AAA+ ATPase" evidence="1">
    <location>
        <begin position="4"/>
        <end position="144"/>
    </location>
</feature>
<dbReference type="GO" id="GO:0016301">
    <property type="term" value="F:kinase activity"/>
    <property type="evidence" value="ECO:0007669"/>
    <property type="project" value="InterPro"/>
</dbReference>
<dbReference type="AlphaFoldDB" id="A0A6C0FYK9"/>
<organism evidence="2 3">
    <name type="scientific">Paenibacillus lycopersici</name>
    <dbReference type="NCBI Taxonomy" id="2704462"/>
    <lineage>
        <taxon>Bacteria</taxon>
        <taxon>Bacillati</taxon>
        <taxon>Bacillota</taxon>
        <taxon>Bacilli</taxon>
        <taxon>Bacillales</taxon>
        <taxon>Paenibacillaceae</taxon>
        <taxon>Paenibacillus</taxon>
    </lineage>
</organism>
<accession>A0A6C0FYK9</accession>
<evidence type="ECO:0000313" key="2">
    <source>
        <dbReference type="EMBL" id="QHT62198.1"/>
    </source>
</evidence>
<reference evidence="2 3" key="1">
    <citation type="submission" date="2020-01" db="EMBL/GenBank/DDBJ databases">
        <title>Paenibacillus sp. nov., isolated from tomato rhizosphere.</title>
        <authorList>
            <person name="Weon H.-Y."/>
            <person name="Lee S.A."/>
        </authorList>
    </citation>
    <scope>NUCLEOTIDE SEQUENCE [LARGE SCALE GENOMIC DNA]</scope>
    <source>
        <strain evidence="2 3">12200R-189</strain>
    </source>
</reference>
<gene>
    <name evidence="2" type="ORF">GXP70_20910</name>
</gene>
<protein>
    <recommendedName>
        <fullName evidence="1">AAA+ ATPase domain-containing protein</fullName>
    </recommendedName>
</protein>
<dbReference type="InterPro" id="IPR003593">
    <property type="entry name" value="AAA+_ATPase"/>
</dbReference>